<reference evidence="1 2" key="1">
    <citation type="submission" date="2023-03" db="EMBL/GenBank/DDBJ databases">
        <title>Altererythrobacter sp. CAU 1644 isolated from sand.</title>
        <authorList>
            <person name="Kim W."/>
        </authorList>
    </citation>
    <scope>NUCLEOTIDE SEQUENCE [LARGE SCALE GENOMIC DNA]</scope>
    <source>
        <strain evidence="1 2">CAU 1644</strain>
    </source>
</reference>
<dbReference type="EMBL" id="CP121106">
    <property type="protein sequence ID" value="WFL78575.1"/>
    <property type="molecule type" value="Genomic_DNA"/>
</dbReference>
<sequence>MSAMEHHDQFRAANAIPANRRGASKPLAERWRYLHEAANEIADKAALAPEIMSVEIEGFPHRVETAGADRAFLVRRALEDLDAVLQPGLTALRLIESRGLDTTAPALALWREFYHTRAAVLSLCPSSTREVSTPDPA</sequence>
<protein>
    <submittedName>
        <fullName evidence="1">Uncharacterized protein</fullName>
    </submittedName>
</protein>
<dbReference type="RefSeq" id="WP_278017265.1">
    <property type="nucleotide sequence ID" value="NZ_CP121106.1"/>
</dbReference>
<gene>
    <name evidence="1" type="ORF">P7228_05790</name>
</gene>
<proteinExistence type="predicted"/>
<name>A0ABY8FWZ0_9SPHN</name>
<keyword evidence="2" id="KW-1185">Reference proteome</keyword>
<evidence type="ECO:0000313" key="1">
    <source>
        <dbReference type="EMBL" id="WFL78575.1"/>
    </source>
</evidence>
<evidence type="ECO:0000313" key="2">
    <source>
        <dbReference type="Proteomes" id="UP001215827"/>
    </source>
</evidence>
<organism evidence="1 2">
    <name type="scientific">Altererythrobacter arenosus</name>
    <dbReference type="NCBI Taxonomy" id="3032592"/>
    <lineage>
        <taxon>Bacteria</taxon>
        <taxon>Pseudomonadati</taxon>
        <taxon>Pseudomonadota</taxon>
        <taxon>Alphaproteobacteria</taxon>
        <taxon>Sphingomonadales</taxon>
        <taxon>Erythrobacteraceae</taxon>
        <taxon>Altererythrobacter</taxon>
    </lineage>
</organism>
<dbReference type="Proteomes" id="UP001215827">
    <property type="component" value="Chromosome"/>
</dbReference>
<accession>A0ABY8FWZ0</accession>